<dbReference type="KEGG" id="gsh:117365485"/>
<dbReference type="SMART" id="SM00268">
    <property type="entry name" value="ACTIN"/>
    <property type="match status" value="1"/>
</dbReference>
<dbReference type="Proteomes" id="UP000515159">
    <property type="component" value="Chromosome 8"/>
</dbReference>
<dbReference type="InterPro" id="IPR043129">
    <property type="entry name" value="ATPase_NBD"/>
</dbReference>
<evidence type="ECO:0000256" key="3">
    <source>
        <dbReference type="ARBA" id="ARBA00023212"/>
    </source>
</evidence>
<dbReference type="Gene3D" id="3.90.640.10">
    <property type="entry name" value="Actin, Chain A, domain 4"/>
    <property type="match status" value="1"/>
</dbReference>
<proteinExistence type="inferred from homology"/>
<keyword evidence="3" id="KW-0963">Cytoplasm</keyword>
<gene>
    <name evidence="6" type="primary">LOC117365485</name>
</gene>
<keyword evidence="3" id="KW-0206">Cytoskeleton</keyword>
<dbReference type="RefSeq" id="XP_033811851.1">
    <property type="nucleotide sequence ID" value="XM_033955960.1"/>
</dbReference>
<dbReference type="SUPFAM" id="SSF53067">
    <property type="entry name" value="Actin-like ATPase domain"/>
    <property type="match status" value="2"/>
</dbReference>
<dbReference type="Gene3D" id="3.30.420.40">
    <property type="match status" value="2"/>
</dbReference>
<organism evidence="5 6">
    <name type="scientific">Geotrypetes seraphini</name>
    <name type="common">Gaboon caecilian</name>
    <name type="synonym">Caecilia seraphini</name>
    <dbReference type="NCBI Taxonomy" id="260995"/>
    <lineage>
        <taxon>Eukaryota</taxon>
        <taxon>Metazoa</taxon>
        <taxon>Chordata</taxon>
        <taxon>Craniata</taxon>
        <taxon>Vertebrata</taxon>
        <taxon>Euteleostomi</taxon>
        <taxon>Amphibia</taxon>
        <taxon>Gymnophiona</taxon>
        <taxon>Geotrypetes</taxon>
    </lineage>
</organism>
<dbReference type="InParanoid" id="A0A6P8S4M3"/>
<sequence length="422" mass="47670">MSTPCQISLKQSDSDQLINIDKERKKVDQLAVPKELSSAASTSNTDQISAFPIKKTVAVVIDTGTGTTKVGKAGEPKPSSLVSTVVGYPLKKSLKCGNIREPFYIGNIAFAQPDIKIIEPVRHGIIIDWEAMETIWRYIFYHDLKASPEEHAVLLSDPPLSPTTNREKLVEVLFESMKSIAMYVAYQSVLSTYSYGKVSGLVVESGYGVSHTVPVYQGYILPHATERMDIAGTDLTTHLMKLLQENTCKFNEKTRYIVEDIKQKCCYVAFDYEHELSQPENEYLVDYKLPDGQIITIGKERFQCPEILFSPPQMEGLCLDGIHNMAQRSLQKVPEESLKEINENIFLCGGSTLFEGFTERFRKELFQHQSQHKSTVLSVPEREYSTWLGGSILASLTSFQSCWVHAQQYKEHGPHIVYRKCY</sequence>
<accession>A0A6P8S4M3</accession>
<dbReference type="PRINTS" id="PR00190">
    <property type="entry name" value="ACTIN"/>
</dbReference>
<dbReference type="FunFam" id="3.30.420.40:FF:000050">
    <property type="entry name" value="Actin, alpha skeletal muscle"/>
    <property type="match status" value="1"/>
</dbReference>
<name>A0A6P8S4M3_GEOSA</name>
<keyword evidence="5" id="KW-1185">Reference proteome</keyword>
<evidence type="ECO:0000256" key="2">
    <source>
        <dbReference type="ARBA" id="ARBA00006752"/>
    </source>
</evidence>
<dbReference type="GO" id="GO:0005856">
    <property type="term" value="C:cytoskeleton"/>
    <property type="evidence" value="ECO:0007669"/>
    <property type="project" value="UniProtKB-SubCell"/>
</dbReference>
<dbReference type="FunCoup" id="A0A6P8S4M3">
    <property type="interactions" value="6"/>
</dbReference>
<dbReference type="AlphaFoldDB" id="A0A6P8S4M3"/>
<dbReference type="PANTHER" id="PTHR11937">
    <property type="entry name" value="ACTIN"/>
    <property type="match status" value="1"/>
</dbReference>
<reference evidence="6" key="1">
    <citation type="submission" date="2025-08" db="UniProtKB">
        <authorList>
            <consortium name="RefSeq"/>
        </authorList>
    </citation>
    <scope>IDENTIFICATION</scope>
</reference>
<dbReference type="FunFam" id="3.90.640.10:FF:000007">
    <property type="entry name" value="Actin like 7B"/>
    <property type="match status" value="1"/>
</dbReference>
<dbReference type="Pfam" id="PF00022">
    <property type="entry name" value="Actin"/>
    <property type="match status" value="1"/>
</dbReference>
<dbReference type="OrthoDB" id="9932367at2759"/>
<evidence type="ECO:0000313" key="5">
    <source>
        <dbReference type="Proteomes" id="UP000515159"/>
    </source>
</evidence>
<evidence type="ECO:0000256" key="4">
    <source>
        <dbReference type="RuleBase" id="RU000487"/>
    </source>
</evidence>
<comment type="similarity">
    <text evidence="2 4">Belongs to the actin family.</text>
</comment>
<protein>
    <submittedName>
        <fullName evidence="6">Actin-like</fullName>
    </submittedName>
</protein>
<evidence type="ECO:0000256" key="1">
    <source>
        <dbReference type="ARBA" id="ARBA00004245"/>
    </source>
</evidence>
<comment type="subcellular location">
    <subcellularLocation>
        <location evidence="1">Cytoplasm</location>
        <location evidence="1">Cytoskeleton</location>
    </subcellularLocation>
</comment>
<evidence type="ECO:0000313" key="6">
    <source>
        <dbReference type="RefSeq" id="XP_033811851.1"/>
    </source>
</evidence>
<dbReference type="GeneID" id="117365485"/>
<dbReference type="InterPro" id="IPR004000">
    <property type="entry name" value="Actin"/>
</dbReference>